<evidence type="ECO:0000256" key="3">
    <source>
        <dbReference type="ARBA" id="ARBA00022475"/>
    </source>
</evidence>
<protein>
    <submittedName>
        <fullName evidence="9">ABC transporter permease</fullName>
    </submittedName>
</protein>
<feature type="transmembrane region" description="Helical" evidence="7">
    <location>
        <begin position="408"/>
        <end position="428"/>
    </location>
</feature>
<dbReference type="PANTHER" id="PTHR30489">
    <property type="entry name" value="LIPOPROTEIN-RELEASING SYSTEM TRANSMEMBRANE PROTEIN LOLE"/>
    <property type="match status" value="1"/>
</dbReference>
<evidence type="ECO:0000256" key="5">
    <source>
        <dbReference type="ARBA" id="ARBA00022989"/>
    </source>
</evidence>
<keyword evidence="5 7" id="KW-1133">Transmembrane helix</keyword>
<evidence type="ECO:0000256" key="7">
    <source>
        <dbReference type="SAM" id="Phobius"/>
    </source>
</evidence>
<evidence type="ECO:0000256" key="6">
    <source>
        <dbReference type="ARBA" id="ARBA00023136"/>
    </source>
</evidence>
<keyword evidence="10" id="KW-1185">Reference proteome</keyword>
<dbReference type="InterPro" id="IPR051447">
    <property type="entry name" value="Lipoprotein-release_system"/>
</dbReference>
<keyword evidence="6 7" id="KW-0472">Membrane</keyword>
<feature type="transmembrane region" description="Helical" evidence="7">
    <location>
        <begin position="307"/>
        <end position="338"/>
    </location>
</feature>
<dbReference type="RefSeq" id="WP_117351492.1">
    <property type="nucleotide sequence ID" value="NZ_CP020083.1"/>
</dbReference>
<dbReference type="EMBL" id="CP020083">
    <property type="protein sequence ID" value="ASR50662.1"/>
    <property type="molecule type" value="Genomic_DNA"/>
</dbReference>
<evidence type="ECO:0000313" key="9">
    <source>
        <dbReference type="EMBL" id="ASR50662.1"/>
    </source>
</evidence>
<comment type="subcellular location">
    <subcellularLocation>
        <location evidence="1">Cell membrane</location>
        <topology evidence="1">Multi-pass membrane protein</topology>
    </subcellularLocation>
</comment>
<feature type="domain" description="ABC3 transporter permease C-terminal" evidence="8">
    <location>
        <begin position="721"/>
        <end position="837"/>
    </location>
</feature>
<gene>
    <name evidence="9" type="ORF">B5J99_03575</name>
</gene>
<dbReference type="GeneID" id="303484649"/>
<evidence type="ECO:0000313" key="10">
    <source>
        <dbReference type="Proteomes" id="UP000258016"/>
    </source>
</evidence>
<feature type="transmembrane region" description="Helical" evidence="7">
    <location>
        <begin position="260"/>
        <end position="280"/>
    </location>
</feature>
<feature type="transmembrane region" description="Helical" evidence="7">
    <location>
        <begin position="810"/>
        <end position="830"/>
    </location>
</feature>
<evidence type="ECO:0000259" key="8">
    <source>
        <dbReference type="Pfam" id="PF02687"/>
    </source>
</evidence>
<name>A0ABN5B109_9SPHN</name>
<feature type="transmembrane region" description="Helical" evidence="7">
    <location>
        <begin position="714"/>
        <end position="738"/>
    </location>
</feature>
<comment type="similarity">
    <text evidence="2">Belongs to the ABC-4 integral membrane protein family. LolC/E subfamily.</text>
</comment>
<reference evidence="9 10" key="1">
    <citation type="submission" date="2017-03" db="EMBL/GenBank/DDBJ databases">
        <title>Complete genome sequence of Blastomonas fulva degrading microcsystin LR.</title>
        <authorList>
            <person name="Lee H.-g."/>
            <person name="Jin L."/>
            <person name="oh H.-M."/>
        </authorList>
    </citation>
    <scope>NUCLEOTIDE SEQUENCE [LARGE SCALE GENOMIC DNA]</scope>
    <source>
        <strain evidence="9 10">T2</strain>
    </source>
</reference>
<evidence type="ECO:0000256" key="2">
    <source>
        <dbReference type="ARBA" id="ARBA00005236"/>
    </source>
</evidence>
<feature type="transmembrane region" description="Helical" evidence="7">
    <location>
        <begin position="358"/>
        <end position="387"/>
    </location>
</feature>
<keyword evidence="4 7" id="KW-0812">Transmembrane</keyword>
<dbReference type="Proteomes" id="UP000258016">
    <property type="component" value="Chromosome"/>
</dbReference>
<dbReference type="Pfam" id="PF02687">
    <property type="entry name" value="FtsX"/>
    <property type="match status" value="2"/>
</dbReference>
<evidence type="ECO:0000256" key="1">
    <source>
        <dbReference type="ARBA" id="ARBA00004651"/>
    </source>
</evidence>
<accession>A0ABN5B109</accession>
<feature type="domain" description="ABC3 transporter permease C-terminal" evidence="8">
    <location>
        <begin position="266"/>
        <end position="389"/>
    </location>
</feature>
<feature type="transmembrane region" description="Helical" evidence="7">
    <location>
        <begin position="759"/>
        <end position="790"/>
    </location>
</feature>
<proteinExistence type="inferred from homology"/>
<organism evidence="9 10">
    <name type="scientific">Blastomonas fulva</name>
    <dbReference type="NCBI Taxonomy" id="1550728"/>
    <lineage>
        <taxon>Bacteria</taxon>
        <taxon>Pseudomonadati</taxon>
        <taxon>Pseudomonadota</taxon>
        <taxon>Alphaproteobacteria</taxon>
        <taxon>Sphingomonadales</taxon>
        <taxon>Sphingomonadaceae</taxon>
        <taxon>Blastomonas</taxon>
    </lineage>
</organism>
<feature type="transmembrane region" description="Helical" evidence="7">
    <location>
        <begin position="485"/>
        <end position="507"/>
    </location>
</feature>
<dbReference type="PANTHER" id="PTHR30489:SF0">
    <property type="entry name" value="LIPOPROTEIN-RELEASING SYSTEM TRANSMEMBRANE PROTEIN LOLE"/>
    <property type="match status" value="1"/>
</dbReference>
<evidence type="ECO:0000256" key="4">
    <source>
        <dbReference type="ARBA" id="ARBA00022692"/>
    </source>
</evidence>
<dbReference type="InterPro" id="IPR003838">
    <property type="entry name" value="ABC3_permease_C"/>
</dbReference>
<keyword evidence="3" id="KW-1003">Cell membrane</keyword>
<feature type="transmembrane region" description="Helical" evidence="7">
    <location>
        <begin position="434"/>
        <end position="455"/>
    </location>
</feature>
<sequence>MSSNSIRALAWLITGEARQHPGRIAIAVIAIAIGVALGFAVHLINGSALAAFGQAVNTVNGAADLKIEAASRLGFDEALYAKVLQVEGVADASPVVVLRAGVARGEPFTLLGLDIIRAAEVTPSLIGAPASGPGGGKQGGGGDDVFASDALFLSHAALIAGKLRIGDRVTINANGQVQPMTVRGLLPAIAEGRRVGMMDIAAAQWLFGRLGKIDRIDLKLTSDVQASDVRSRLMPLIPADAIVSDQDDDAQQSDGLSRAYRVNLTMLALVALFTGTFLVYSTQSLSVTRRLQSFALLRTIGMQRSGVVALVTIEGALAGLIGATFGLLIGFGLAAGALDILGGDLGSGIFDGAPPALILAPSAAAGFFALGVAAAVGGSLIPALQGARAAPAVALRNAGDSIDPRDHLAGGLPLTLLAAGMGAALLPAVGRLPLFGYLSVALLLAAGITAMPWLARTLLAPLARASHRNVPTDLAIQHLHGAPSAAATALCGIVASTALMIAMAVMVTSFRGAVDQWLGDILSGDLYVRSEPGWGGFDQGSQARMAAIPGIASIAFSRQVPIVLDPSEPPMSLIARPVGTDGAALELLGEEVMPPPGTTAVWLSEPAARILAVEPGDAIRLPIGTGARFAVAGIWRDYSRQQGAVVIHSSDYDRLTGDTVRDDAMVLLEPGADIKVVQRAIRAAAPPPLKSRLTMAEPASLRTLALSIFDRSFAITYVLEAIAVIVGLAGVATTASAQASARTREFGMLRHIGVGRGQIVAMLGIEGALLGAVGGLVGVTLGVAISQVLIHVINPQSFNWTMTTRLPVTLMLSVITALIVSSAITAMLAGRRAASMDAVRAVRADW</sequence>
<feature type="transmembrane region" description="Helical" evidence="7">
    <location>
        <begin position="24"/>
        <end position="44"/>
    </location>
</feature>